<name>A0AAU8E425_9PSED</name>
<accession>A0AAU8E425</accession>
<gene>
    <name evidence="1" type="ORF">ABVN21_01475</name>
</gene>
<organism evidence="1">
    <name type="scientific">Pseudomonas sp. MYb327</name>
    <dbReference type="NCBI Taxonomy" id="2745230"/>
    <lineage>
        <taxon>Bacteria</taxon>
        <taxon>Pseudomonadati</taxon>
        <taxon>Pseudomonadota</taxon>
        <taxon>Gammaproteobacteria</taxon>
        <taxon>Pseudomonadales</taxon>
        <taxon>Pseudomonadaceae</taxon>
        <taxon>Pseudomonas</taxon>
    </lineage>
</organism>
<evidence type="ECO:0000313" key="1">
    <source>
        <dbReference type="EMBL" id="XCG74788.1"/>
    </source>
</evidence>
<protein>
    <submittedName>
        <fullName evidence="1">Uncharacterized protein</fullName>
    </submittedName>
</protein>
<sequence length="77" mass="8756">MSDKEQVESCFSKKILACPLRGHWTSFRLVDEQGNGRLDGEGFARMENHYRGPVVLTMDKPHLRTSFFSGSVGRIIK</sequence>
<dbReference type="AlphaFoldDB" id="A0AAU8E425"/>
<dbReference type="EMBL" id="CP159258">
    <property type="protein sequence ID" value="XCG74788.1"/>
    <property type="molecule type" value="Genomic_DNA"/>
</dbReference>
<dbReference type="RefSeq" id="WP_339556089.1">
    <property type="nucleotide sequence ID" value="NZ_CP159258.1"/>
</dbReference>
<reference evidence="1" key="1">
    <citation type="submission" date="2024-06" db="EMBL/GenBank/DDBJ databases">
        <title>The Caenorhabditis elegans bacterial microbiome influences microsporidia infection through nutrient limitation and inhibiting parasite invasion.</title>
        <authorList>
            <person name="Tamim El Jarkass H."/>
            <person name="Castelblanco S."/>
            <person name="Kaur M."/>
            <person name="Wan Y.C."/>
            <person name="Ellis A.E."/>
            <person name="Sheldon R.D."/>
            <person name="Lien E.C."/>
            <person name="Burton N.O."/>
            <person name="Wright G.D."/>
            <person name="Reinke A.W."/>
        </authorList>
    </citation>
    <scope>NUCLEOTIDE SEQUENCE</scope>
    <source>
        <strain evidence="1">MYb327</strain>
    </source>
</reference>
<proteinExistence type="predicted"/>